<dbReference type="PANTHER" id="PTHR34219">
    <property type="entry name" value="IRON-REGULATED INNER MEMBRANE PROTEIN-RELATED"/>
    <property type="match status" value="1"/>
</dbReference>
<sequence>MVSARATRVWLQIHTWTSLISMVFLLMLCLTGLPLIFHHEIDELLEHPIAAPPMPADTPALSLDRLIESARNQLPSQHALFVTLKEAEPLVTVAMSATAIPVPGQFHRITVDARTGAVLGEEPPHQGVMDIILQIHRDMFAGLPGELFLGLMGLVFVASIVSGIVVYWPFMRRLEFGTIRDRSSRVKWLDMHNLLGIVTVSWALAVGLTGTINTLAVPLSDLWRAQTMPALLAPYQGKPIAASAAVDAAVTAVRQAFPDRRVSSVTMPTTARFGSPQHLIVWTKGKTALTARMFQPVMVDAQDPTKLTAPPVAWYLYALQLSRPLHFGDYGGLPLKIIWALLDIITIIVLSSGLYLWIAKRWGSRKKSAVVVGSTAPVVVSP</sequence>
<keyword evidence="1" id="KW-0472">Membrane</keyword>
<protein>
    <submittedName>
        <fullName evidence="2">PepSY domain-containing protein</fullName>
    </submittedName>
</protein>
<feature type="transmembrane region" description="Helical" evidence="1">
    <location>
        <begin position="16"/>
        <end position="37"/>
    </location>
</feature>
<evidence type="ECO:0000313" key="3">
    <source>
        <dbReference type="Proteomes" id="UP001314635"/>
    </source>
</evidence>
<evidence type="ECO:0000313" key="2">
    <source>
        <dbReference type="EMBL" id="MBR1137021.1"/>
    </source>
</evidence>
<organism evidence="2 3">
    <name type="scientific">Bradyrhizobium denitrificans</name>
    <dbReference type="NCBI Taxonomy" id="2734912"/>
    <lineage>
        <taxon>Bacteria</taxon>
        <taxon>Pseudomonadati</taxon>
        <taxon>Pseudomonadota</taxon>
        <taxon>Alphaproteobacteria</taxon>
        <taxon>Hyphomicrobiales</taxon>
        <taxon>Nitrobacteraceae</taxon>
        <taxon>Bradyrhizobium</taxon>
    </lineage>
</organism>
<dbReference type="EMBL" id="JAFCLK010000012">
    <property type="protein sequence ID" value="MBR1137021.1"/>
    <property type="molecule type" value="Genomic_DNA"/>
</dbReference>
<keyword evidence="3" id="KW-1185">Reference proteome</keyword>
<dbReference type="PANTHER" id="PTHR34219:SF3">
    <property type="entry name" value="BLL7967 PROTEIN"/>
    <property type="match status" value="1"/>
</dbReference>
<feature type="transmembrane region" description="Helical" evidence="1">
    <location>
        <begin position="337"/>
        <end position="358"/>
    </location>
</feature>
<dbReference type="RefSeq" id="WP_172236856.1">
    <property type="nucleotide sequence ID" value="NZ_JABFDP010000012.1"/>
</dbReference>
<comment type="caution">
    <text evidence="2">The sequence shown here is derived from an EMBL/GenBank/DDBJ whole genome shotgun (WGS) entry which is preliminary data.</text>
</comment>
<dbReference type="InterPro" id="IPR005625">
    <property type="entry name" value="PepSY-ass_TM"/>
</dbReference>
<keyword evidence="1" id="KW-0812">Transmembrane</keyword>
<feature type="transmembrane region" description="Helical" evidence="1">
    <location>
        <begin position="191"/>
        <end position="212"/>
    </location>
</feature>
<proteinExistence type="predicted"/>
<reference evidence="3" key="1">
    <citation type="journal article" date="2021" name="ISME J.">
        <title>Evolutionary origin and ecological implication of a unique nif island in free-living Bradyrhizobium lineages.</title>
        <authorList>
            <person name="Tao J."/>
        </authorList>
    </citation>
    <scope>NUCLEOTIDE SEQUENCE [LARGE SCALE GENOMIC DNA]</scope>
    <source>
        <strain evidence="3">SZCCT0094</strain>
    </source>
</reference>
<dbReference type="Proteomes" id="UP001314635">
    <property type="component" value="Unassembled WGS sequence"/>
</dbReference>
<feature type="transmembrane region" description="Helical" evidence="1">
    <location>
        <begin position="147"/>
        <end position="170"/>
    </location>
</feature>
<accession>A0ABS5G797</accession>
<dbReference type="Pfam" id="PF03929">
    <property type="entry name" value="PepSY_TM"/>
    <property type="match status" value="1"/>
</dbReference>
<gene>
    <name evidence="2" type="ORF">JQ619_14700</name>
</gene>
<name>A0ABS5G797_9BRAD</name>
<keyword evidence="1" id="KW-1133">Transmembrane helix</keyword>
<evidence type="ECO:0000256" key="1">
    <source>
        <dbReference type="SAM" id="Phobius"/>
    </source>
</evidence>